<dbReference type="Pfam" id="PF01712">
    <property type="entry name" value="dNK"/>
    <property type="match status" value="1"/>
</dbReference>
<sequence>MGKQKYRNKGSKDNIIISIAGAHGVGKTTVFNLLKKKIIRNNNKFKFFPERYVKKPPFPFGSSDKQIGFRSELHFLQQFIRRNQNITNFDDKYNGRILILDRTPYCVLIYSKSLNLKEKDFTLISDTYRSIQWKEDYIFYLYAKPDTIMKRIIQRGSIERIRKEWNEEDKEYLLTILSYYTQFLSTKKGVFMIDTDKLNTGEVIDEMKTLITELSDYSFQRLSTPPTTQMNMNKFLKLKNDKIYYNKHSNNN</sequence>
<dbReference type="InterPro" id="IPR027417">
    <property type="entry name" value="P-loop_NTPase"/>
</dbReference>
<evidence type="ECO:0000259" key="1">
    <source>
        <dbReference type="Pfam" id="PF01712"/>
    </source>
</evidence>
<gene>
    <name evidence="2" type="ORF">LCGC14_1987220</name>
</gene>
<organism evidence="2">
    <name type="scientific">marine sediment metagenome</name>
    <dbReference type="NCBI Taxonomy" id="412755"/>
    <lineage>
        <taxon>unclassified sequences</taxon>
        <taxon>metagenomes</taxon>
        <taxon>ecological metagenomes</taxon>
    </lineage>
</organism>
<name>A0A0F9I474_9ZZZZ</name>
<reference evidence="2" key="1">
    <citation type="journal article" date="2015" name="Nature">
        <title>Complex archaea that bridge the gap between prokaryotes and eukaryotes.</title>
        <authorList>
            <person name="Spang A."/>
            <person name="Saw J.H."/>
            <person name="Jorgensen S.L."/>
            <person name="Zaremba-Niedzwiedzka K."/>
            <person name="Martijn J."/>
            <person name="Lind A.E."/>
            <person name="van Eijk R."/>
            <person name="Schleper C."/>
            <person name="Guy L."/>
            <person name="Ettema T.J."/>
        </authorList>
    </citation>
    <scope>NUCLEOTIDE SEQUENCE</scope>
</reference>
<comment type="caution">
    <text evidence="2">The sequence shown here is derived from an EMBL/GenBank/DDBJ whole genome shotgun (WGS) entry which is preliminary data.</text>
</comment>
<dbReference type="InterPro" id="IPR031314">
    <property type="entry name" value="DNK_dom"/>
</dbReference>
<proteinExistence type="predicted"/>
<dbReference type="EMBL" id="LAZR01022340">
    <property type="protein sequence ID" value="KKL82192.1"/>
    <property type="molecule type" value="Genomic_DNA"/>
</dbReference>
<dbReference type="SUPFAM" id="SSF52540">
    <property type="entry name" value="P-loop containing nucleoside triphosphate hydrolases"/>
    <property type="match status" value="1"/>
</dbReference>
<accession>A0A0F9I474</accession>
<feature type="domain" description="Deoxynucleoside kinase" evidence="1">
    <location>
        <begin position="17"/>
        <end position="210"/>
    </location>
</feature>
<protein>
    <recommendedName>
        <fullName evidence="1">Deoxynucleoside kinase domain-containing protein</fullName>
    </recommendedName>
</protein>
<evidence type="ECO:0000313" key="2">
    <source>
        <dbReference type="EMBL" id="KKL82192.1"/>
    </source>
</evidence>
<dbReference type="AlphaFoldDB" id="A0A0F9I474"/>
<dbReference type="Gene3D" id="3.40.50.300">
    <property type="entry name" value="P-loop containing nucleotide triphosphate hydrolases"/>
    <property type="match status" value="1"/>
</dbReference>